<evidence type="ECO:0000256" key="3">
    <source>
        <dbReference type="ARBA" id="ARBA00022989"/>
    </source>
</evidence>
<name>G8ZUM1_TORDE</name>
<comment type="similarity">
    <text evidence="5">Belongs to the palH/RIM21 family.</text>
</comment>
<feature type="transmembrane region" description="Helical" evidence="8">
    <location>
        <begin position="96"/>
        <end position="119"/>
    </location>
</feature>
<dbReference type="GO" id="GO:0030437">
    <property type="term" value="P:ascospore formation"/>
    <property type="evidence" value="ECO:0007669"/>
    <property type="project" value="EnsemblFungi"/>
</dbReference>
<dbReference type="GeneID" id="11503716"/>
<feature type="transmembrane region" description="Helical" evidence="8">
    <location>
        <begin position="178"/>
        <end position="199"/>
    </location>
</feature>
<dbReference type="GO" id="GO:0044088">
    <property type="term" value="P:regulation of vacuole organization"/>
    <property type="evidence" value="ECO:0007669"/>
    <property type="project" value="EnsemblFungi"/>
</dbReference>
<feature type="compositionally biased region" description="Polar residues" evidence="7">
    <location>
        <begin position="392"/>
        <end position="415"/>
    </location>
</feature>
<dbReference type="GO" id="GO:0005886">
    <property type="term" value="C:plasma membrane"/>
    <property type="evidence" value="ECO:0007669"/>
    <property type="project" value="EnsemblFungi"/>
</dbReference>
<evidence type="ECO:0000256" key="6">
    <source>
        <dbReference type="ARBA" id="ARBA00040155"/>
    </source>
</evidence>
<comment type="subcellular location">
    <subcellularLocation>
        <location evidence="1">Membrane</location>
        <topology evidence="1">Multi-pass membrane protein</topology>
    </subcellularLocation>
</comment>
<evidence type="ECO:0000256" key="8">
    <source>
        <dbReference type="SAM" id="Phobius"/>
    </source>
</evidence>
<feature type="region of interest" description="Disordered" evidence="7">
    <location>
        <begin position="375"/>
        <end position="415"/>
    </location>
</feature>
<reference evidence="9 10" key="1">
    <citation type="journal article" date="2011" name="Proc. Natl. Acad. Sci. U.S.A.">
        <title>Evolutionary erosion of yeast sex chromosomes by mating-type switching accidents.</title>
        <authorList>
            <person name="Gordon J.L."/>
            <person name="Armisen D."/>
            <person name="Proux-Wera E."/>
            <person name="Oheigeartaigh S.S."/>
            <person name="Byrne K.P."/>
            <person name="Wolfe K.H."/>
        </authorList>
    </citation>
    <scope>NUCLEOTIDE SEQUENCE [LARGE SCALE GENOMIC DNA]</scope>
    <source>
        <strain evidence="10">ATCC 10662 / CBS 1146 / NBRC 0425 / NCYC 2629 / NRRL Y-866</strain>
    </source>
</reference>
<dbReference type="GO" id="GO:0001403">
    <property type="term" value="P:invasive growth in response to glucose limitation"/>
    <property type="evidence" value="ECO:0007669"/>
    <property type="project" value="EnsemblFungi"/>
</dbReference>
<keyword evidence="3 8" id="KW-1133">Transmembrane helix</keyword>
<sequence length="514" mass="58009">MTQYTPWMVVQGEEYESCQAQQLGSGILIGKVVPHLVSFVGRVTFNSYCVHGYPVYNAVKFNRKLSHYPLLQEQNWQKFISTGSQEEQNGSFPYGIYPVILSFTANFVMTVFLTLLSFINIKGKRHRHAARLLKIGSTIASVNIVIFVTCSLKQLHNEHEENGVTTTGGIMDLFYERLVYSILDLISFFLLQLCQVMIVTRLFYRDSEKRMTFFLGVLLVLAANILWSIPQFATSDEEQQDRWEILAPFVYLLRIAVAASYASTIISYGILKRRYCLASSQMVILSVITALVVLLQPALFLADVSNVWLSGVGELFNSTCYVGSTSIVWEWLERLSVVRKKEEAQSILGRPIYEDEQGDYRIANYALRVQHALTQRTPNNTDSDNGVELEQMSPSSQVGTSTRDTGSSCGVVPQNSTERESVYQVNFKQKQPFAEAAKQKVSHACDTLLYFADQVILKSLGTLSMGSKKSITSANREALVRKRIGLDRPNEVYVYSTKDVNFDSDRDEDDTQST</sequence>
<evidence type="ECO:0000256" key="4">
    <source>
        <dbReference type="ARBA" id="ARBA00023136"/>
    </source>
</evidence>
<dbReference type="EMBL" id="HE616746">
    <property type="protein sequence ID" value="CCE92315.1"/>
    <property type="molecule type" value="Genomic_DNA"/>
</dbReference>
<feature type="transmembrane region" description="Helical" evidence="8">
    <location>
        <begin position="283"/>
        <end position="302"/>
    </location>
</feature>
<dbReference type="GO" id="GO:0071469">
    <property type="term" value="P:cellular response to alkaline pH"/>
    <property type="evidence" value="ECO:0007669"/>
    <property type="project" value="EnsemblFungi"/>
</dbReference>
<accession>G8ZUM1</accession>
<dbReference type="RefSeq" id="XP_003681526.1">
    <property type="nucleotide sequence ID" value="XM_003681478.1"/>
</dbReference>
<evidence type="ECO:0000313" key="9">
    <source>
        <dbReference type="EMBL" id="CCE92315.1"/>
    </source>
</evidence>
<dbReference type="OrthoDB" id="5393256at2759"/>
<dbReference type="FunCoup" id="G8ZUM1">
    <property type="interactions" value="64"/>
</dbReference>
<feature type="transmembrane region" description="Helical" evidence="8">
    <location>
        <begin position="131"/>
        <end position="149"/>
    </location>
</feature>
<keyword evidence="10" id="KW-1185">Reference proteome</keyword>
<dbReference type="PANTHER" id="PTHR35779:SF1">
    <property type="entry name" value="PH-RESPONSE REGULATOR PROTEIN PALH_RIM21"/>
    <property type="match status" value="1"/>
</dbReference>
<keyword evidence="4 8" id="KW-0472">Membrane</keyword>
<dbReference type="Proteomes" id="UP000005627">
    <property type="component" value="Chromosome 5"/>
</dbReference>
<dbReference type="InterPro" id="IPR014844">
    <property type="entry name" value="PalH"/>
</dbReference>
<feature type="transmembrane region" description="Helical" evidence="8">
    <location>
        <begin position="249"/>
        <end position="271"/>
    </location>
</feature>
<evidence type="ECO:0000256" key="1">
    <source>
        <dbReference type="ARBA" id="ARBA00004141"/>
    </source>
</evidence>
<dbReference type="KEGG" id="tdl:TDEL_0E00720"/>
<feature type="compositionally biased region" description="Polar residues" evidence="7">
    <location>
        <begin position="375"/>
        <end position="384"/>
    </location>
</feature>
<dbReference type="InParanoid" id="G8ZUM1"/>
<proteinExistence type="inferred from homology"/>
<feature type="transmembrane region" description="Helical" evidence="8">
    <location>
        <begin position="211"/>
        <end position="229"/>
    </location>
</feature>
<dbReference type="PANTHER" id="PTHR35779">
    <property type="entry name" value="PH-RESPONSE REGULATOR PROTEIN PALH/RIM21"/>
    <property type="match status" value="1"/>
</dbReference>
<dbReference type="Pfam" id="PF08733">
    <property type="entry name" value="PalH"/>
    <property type="match status" value="1"/>
</dbReference>
<organism evidence="9 10">
    <name type="scientific">Torulaspora delbrueckii</name>
    <name type="common">Yeast</name>
    <name type="synonym">Candida colliculosa</name>
    <dbReference type="NCBI Taxonomy" id="4950"/>
    <lineage>
        <taxon>Eukaryota</taxon>
        <taxon>Fungi</taxon>
        <taxon>Dikarya</taxon>
        <taxon>Ascomycota</taxon>
        <taxon>Saccharomycotina</taxon>
        <taxon>Saccharomycetes</taxon>
        <taxon>Saccharomycetales</taxon>
        <taxon>Saccharomycetaceae</taxon>
        <taxon>Torulaspora</taxon>
    </lineage>
</organism>
<protein>
    <recommendedName>
        <fullName evidence="6">pH-response regulator protein palH/RIM21</fullName>
    </recommendedName>
</protein>
<gene>
    <name evidence="9" type="primary">TDEL0E00720</name>
    <name evidence="9" type="ORF">TDEL_0E00720</name>
</gene>
<evidence type="ECO:0000256" key="7">
    <source>
        <dbReference type="SAM" id="MobiDB-lite"/>
    </source>
</evidence>
<dbReference type="eggNOG" id="ENOG502QWMT">
    <property type="taxonomic scope" value="Eukaryota"/>
</dbReference>
<dbReference type="AlphaFoldDB" id="G8ZUM1"/>
<dbReference type="STRING" id="1076872.G8ZUM1"/>
<dbReference type="GO" id="GO:0009272">
    <property type="term" value="P:fungal-type cell wall biogenesis"/>
    <property type="evidence" value="ECO:0007669"/>
    <property type="project" value="EnsemblFungi"/>
</dbReference>
<evidence type="ECO:0000256" key="2">
    <source>
        <dbReference type="ARBA" id="ARBA00022692"/>
    </source>
</evidence>
<evidence type="ECO:0000313" key="10">
    <source>
        <dbReference type="Proteomes" id="UP000005627"/>
    </source>
</evidence>
<keyword evidence="2 8" id="KW-0812">Transmembrane</keyword>
<evidence type="ECO:0000256" key="5">
    <source>
        <dbReference type="ARBA" id="ARBA00038109"/>
    </source>
</evidence>
<dbReference type="HOGENOM" id="CLU_026111_0_0_1"/>